<proteinExistence type="evidence at transcript level"/>
<evidence type="ECO:0000256" key="1">
    <source>
        <dbReference type="SAM" id="SignalP"/>
    </source>
</evidence>
<reference evidence="2" key="1">
    <citation type="submission" date="2010-04" db="EMBL/GenBank/DDBJ databases">
        <authorList>
            <person name="Reid K.E."/>
            <person name="Liao N."/>
            <person name="Chan S."/>
            <person name="Docking R."/>
            <person name="Taylor G."/>
            <person name="Moore R."/>
            <person name="Mayo M."/>
            <person name="Munro S."/>
            <person name="King J."/>
            <person name="Yanchuk A."/>
            <person name="Holt R."/>
            <person name="Jones S."/>
            <person name="Marra M."/>
            <person name="Ritland C.E."/>
            <person name="Ritland K."/>
            <person name="Bohlmann J."/>
        </authorList>
    </citation>
    <scope>NUCLEOTIDE SEQUENCE</scope>
    <source>
        <tissue evidence="2">Bud</tissue>
    </source>
</reference>
<accession>D5ABU0</accession>
<feature type="chain" id="PRO_5003068197" evidence="1">
    <location>
        <begin position="18"/>
        <end position="59"/>
    </location>
</feature>
<dbReference type="EMBL" id="BT123705">
    <property type="protein sequence ID" value="ADE77009.1"/>
    <property type="molecule type" value="mRNA"/>
</dbReference>
<organism evidence="2">
    <name type="scientific">Picea sitchensis</name>
    <name type="common">Sitka spruce</name>
    <name type="synonym">Pinus sitchensis</name>
    <dbReference type="NCBI Taxonomy" id="3332"/>
    <lineage>
        <taxon>Eukaryota</taxon>
        <taxon>Viridiplantae</taxon>
        <taxon>Streptophyta</taxon>
        <taxon>Embryophyta</taxon>
        <taxon>Tracheophyta</taxon>
        <taxon>Spermatophyta</taxon>
        <taxon>Pinopsida</taxon>
        <taxon>Pinidae</taxon>
        <taxon>Conifers I</taxon>
        <taxon>Pinales</taxon>
        <taxon>Pinaceae</taxon>
        <taxon>Picea</taxon>
    </lineage>
</organism>
<dbReference type="AlphaFoldDB" id="D5ABU0"/>
<name>D5ABU0_PICSI</name>
<evidence type="ECO:0000313" key="2">
    <source>
        <dbReference type="EMBL" id="ADE77009.1"/>
    </source>
</evidence>
<keyword evidence="1" id="KW-0732">Signal</keyword>
<protein>
    <submittedName>
        <fullName evidence="2">Uncharacterized protein</fullName>
    </submittedName>
</protein>
<feature type="signal peptide" evidence="1">
    <location>
        <begin position="1"/>
        <end position="17"/>
    </location>
</feature>
<sequence length="59" mass="6632">MNVVLLGLARLLQLFNWSPPSKERLDDDDMEEAFGYTVKGVPLEAIAKPRLESLLSLCQ</sequence>